<keyword evidence="6 10" id="KW-0143">Chaperone</keyword>
<keyword evidence="4 10" id="KW-0963">Cytoplasm</keyword>
<name>A0A1B1Z6G4_9BACL</name>
<dbReference type="Pfam" id="PF01025">
    <property type="entry name" value="GrpE"/>
    <property type="match status" value="1"/>
</dbReference>
<keyword evidence="5 10" id="KW-0346">Stress response</keyword>
<feature type="coiled-coil region" evidence="13">
    <location>
        <begin position="35"/>
        <end position="76"/>
    </location>
</feature>
<dbReference type="Proteomes" id="UP000077412">
    <property type="component" value="Chromosome"/>
</dbReference>
<dbReference type="HAMAP" id="MF_01151">
    <property type="entry name" value="GrpE"/>
    <property type="match status" value="1"/>
</dbReference>
<dbReference type="Gene3D" id="2.30.22.10">
    <property type="entry name" value="Head domain of nucleotide exchange factor GrpE"/>
    <property type="match status" value="1"/>
</dbReference>
<evidence type="ECO:0000256" key="2">
    <source>
        <dbReference type="ARBA" id="ARBA00009054"/>
    </source>
</evidence>
<comment type="subcellular location">
    <subcellularLocation>
        <location evidence="1 10">Cytoplasm</location>
    </subcellularLocation>
</comment>
<dbReference type="AlphaFoldDB" id="A0A1B1Z6G4"/>
<evidence type="ECO:0000256" key="11">
    <source>
        <dbReference type="RuleBase" id="RU000639"/>
    </source>
</evidence>
<dbReference type="GO" id="GO:0051087">
    <property type="term" value="F:protein-folding chaperone binding"/>
    <property type="evidence" value="ECO:0007669"/>
    <property type="project" value="InterPro"/>
</dbReference>
<dbReference type="InterPro" id="IPR013805">
    <property type="entry name" value="GrpE_CC"/>
</dbReference>
<dbReference type="PANTHER" id="PTHR21237">
    <property type="entry name" value="GRPE PROTEIN"/>
    <property type="match status" value="1"/>
</dbReference>
<evidence type="ECO:0000256" key="6">
    <source>
        <dbReference type="ARBA" id="ARBA00023186"/>
    </source>
</evidence>
<evidence type="ECO:0000256" key="7">
    <source>
        <dbReference type="ARBA" id="ARBA00053401"/>
    </source>
</evidence>
<evidence type="ECO:0000256" key="4">
    <source>
        <dbReference type="ARBA" id="ARBA00022490"/>
    </source>
</evidence>
<sequence>MNKEETTQNQTEAELNEETVDTAVEEEVQEDNITEESVEEILTEEQQRIQELELKLEEASQKNLRLQADYDNFRRRTREEQAASLKYKSQSLLEQLLPALDNFERALKTEATNEQTQTLIQGMEMVYRQLADALKQEGLTEVPTVGEKFDPNMHQAVMQVEDSEYESNTVIEELQKGYMLKDRVIRPAMVKVNA</sequence>
<dbReference type="STRING" id="255247.ABE41_013220"/>
<dbReference type="RefSeq" id="WP_066291105.1">
    <property type="nucleotide sequence ID" value="NZ_CP016761.1"/>
</dbReference>
<keyword evidence="13" id="KW-0175">Coiled coil</keyword>
<feature type="compositionally biased region" description="Acidic residues" evidence="14">
    <location>
        <begin position="14"/>
        <end position="35"/>
    </location>
</feature>
<dbReference type="Gene3D" id="3.90.20.20">
    <property type="match status" value="1"/>
</dbReference>
<protein>
    <recommendedName>
        <fullName evidence="8 10">Protein GrpE</fullName>
    </recommendedName>
    <alternativeName>
        <fullName evidence="9 10">HSP-70 cofactor</fullName>
    </alternativeName>
</protein>
<evidence type="ECO:0000256" key="9">
    <source>
        <dbReference type="ARBA" id="ARBA00076414"/>
    </source>
</evidence>
<keyword evidence="16" id="KW-1185">Reference proteome</keyword>
<evidence type="ECO:0000256" key="12">
    <source>
        <dbReference type="RuleBase" id="RU004478"/>
    </source>
</evidence>
<dbReference type="SUPFAM" id="SSF58014">
    <property type="entry name" value="Coiled-coil domain of nucleotide exchange factor GrpE"/>
    <property type="match status" value="1"/>
</dbReference>
<dbReference type="InterPro" id="IPR009012">
    <property type="entry name" value="GrpE_head"/>
</dbReference>
<gene>
    <name evidence="10" type="primary">grpE</name>
    <name evidence="15" type="ORF">ABE41_013220</name>
</gene>
<accession>A0A1B1Z6G4</accession>
<dbReference type="GO" id="GO:0000774">
    <property type="term" value="F:adenyl-nucleotide exchange factor activity"/>
    <property type="evidence" value="ECO:0007669"/>
    <property type="project" value="InterPro"/>
</dbReference>
<proteinExistence type="inferred from homology"/>
<comment type="function">
    <text evidence="7 10 11">Participates actively in the response to hyperosmotic and heat shock by preventing the aggregation of stress-denatured proteins, in association with DnaK and GrpE. It is the nucleotide exchange factor for DnaK and may function as a thermosensor. Unfolded proteins bind initially to DnaJ; upon interaction with the DnaJ-bound protein, DnaK hydrolyzes its bound ATP, resulting in the formation of a stable complex. GrpE releases ADP from DnaK; ATP binding to DnaK triggers the release of the substrate protein, thus completing the reaction cycle. Several rounds of ATP-dependent interactions between DnaJ, DnaK and GrpE are required for fully efficient folding.</text>
</comment>
<dbReference type="FunFam" id="2.30.22.10:FF:000001">
    <property type="entry name" value="Protein GrpE"/>
    <property type="match status" value="1"/>
</dbReference>
<comment type="similarity">
    <text evidence="2 10 12">Belongs to the GrpE family.</text>
</comment>
<dbReference type="GO" id="GO:0051082">
    <property type="term" value="F:unfolded protein binding"/>
    <property type="evidence" value="ECO:0007669"/>
    <property type="project" value="TreeGrafter"/>
</dbReference>
<dbReference type="KEGG" id="far:ABE41_013220"/>
<dbReference type="PROSITE" id="PS01071">
    <property type="entry name" value="GRPE"/>
    <property type="match status" value="1"/>
</dbReference>
<evidence type="ECO:0000256" key="10">
    <source>
        <dbReference type="HAMAP-Rule" id="MF_01151"/>
    </source>
</evidence>
<evidence type="ECO:0000256" key="5">
    <source>
        <dbReference type="ARBA" id="ARBA00023016"/>
    </source>
</evidence>
<dbReference type="CDD" id="cd00446">
    <property type="entry name" value="GrpE"/>
    <property type="match status" value="1"/>
</dbReference>
<evidence type="ECO:0000313" key="15">
    <source>
        <dbReference type="EMBL" id="ANX12966.1"/>
    </source>
</evidence>
<evidence type="ECO:0000256" key="13">
    <source>
        <dbReference type="SAM" id="Coils"/>
    </source>
</evidence>
<dbReference type="GO" id="GO:0005737">
    <property type="term" value="C:cytoplasm"/>
    <property type="evidence" value="ECO:0007669"/>
    <property type="project" value="UniProtKB-SubCell"/>
</dbReference>
<comment type="subunit">
    <text evidence="3 10">Homodimer.</text>
</comment>
<dbReference type="PANTHER" id="PTHR21237:SF23">
    <property type="entry name" value="GRPE PROTEIN HOMOLOG, MITOCHONDRIAL"/>
    <property type="match status" value="1"/>
</dbReference>
<dbReference type="PRINTS" id="PR00773">
    <property type="entry name" value="GRPEPROTEIN"/>
</dbReference>
<feature type="region of interest" description="Disordered" evidence="14">
    <location>
        <begin position="1"/>
        <end position="35"/>
    </location>
</feature>
<dbReference type="InterPro" id="IPR000740">
    <property type="entry name" value="GrpE"/>
</dbReference>
<dbReference type="EMBL" id="CP016761">
    <property type="protein sequence ID" value="ANX12966.1"/>
    <property type="molecule type" value="Genomic_DNA"/>
</dbReference>
<dbReference type="OrthoDB" id="9812586at2"/>
<evidence type="ECO:0000256" key="14">
    <source>
        <dbReference type="SAM" id="MobiDB-lite"/>
    </source>
</evidence>
<dbReference type="GO" id="GO:0006457">
    <property type="term" value="P:protein folding"/>
    <property type="evidence" value="ECO:0007669"/>
    <property type="project" value="InterPro"/>
</dbReference>
<evidence type="ECO:0000256" key="3">
    <source>
        <dbReference type="ARBA" id="ARBA00011738"/>
    </source>
</evidence>
<reference evidence="15 16" key="1">
    <citation type="submission" date="2016-08" db="EMBL/GenBank/DDBJ databases">
        <title>Complete genome sequence of Fictibacillus arsenicus G25-54, a strain with toxicity to nematodes and a potential arsenic-resistance activity.</title>
        <authorList>
            <person name="Zheng Z."/>
        </authorList>
    </citation>
    <scope>NUCLEOTIDE SEQUENCE [LARGE SCALE GENOMIC DNA]</scope>
    <source>
        <strain evidence="15 16">G25-54</strain>
    </source>
</reference>
<organism evidence="15 16">
    <name type="scientific">Fictibacillus arsenicus</name>
    <dbReference type="NCBI Taxonomy" id="255247"/>
    <lineage>
        <taxon>Bacteria</taxon>
        <taxon>Bacillati</taxon>
        <taxon>Bacillota</taxon>
        <taxon>Bacilli</taxon>
        <taxon>Bacillales</taxon>
        <taxon>Fictibacillaceae</taxon>
        <taxon>Fictibacillus</taxon>
    </lineage>
</organism>
<dbReference type="GO" id="GO:0042803">
    <property type="term" value="F:protein homodimerization activity"/>
    <property type="evidence" value="ECO:0007669"/>
    <property type="project" value="InterPro"/>
</dbReference>
<evidence type="ECO:0000256" key="8">
    <source>
        <dbReference type="ARBA" id="ARBA00072274"/>
    </source>
</evidence>
<evidence type="ECO:0000256" key="1">
    <source>
        <dbReference type="ARBA" id="ARBA00004496"/>
    </source>
</evidence>
<dbReference type="NCBIfam" id="NF010738">
    <property type="entry name" value="PRK14140.1"/>
    <property type="match status" value="1"/>
</dbReference>
<evidence type="ECO:0000313" key="16">
    <source>
        <dbReference type="Proteomes" id="UP000077412"/>
    </source>
</evidence>
<dbReference type="SUPFAM" id="SSF51064">
    <property type="entry name" value="Head domain of nucleotide exchange factor GrpE"/>
    <property type="match status" value="1"/>
</dbReference>